<feature type="signal peptide" evidence="1">
    <location>
        <begin position="1"/>
        <end position="18"/>
    </location>
</feature>
<proteinExistence type="predicted"/>
<evidence type="ECO:0000256" key="1">
    <source>
        <dbReference type="SAM" id="SignalP"/>
    </source>
</evidence>
<dbReference type="Proteomes" id="UP000282876">
    <property type="component" value="Unassembled WGS sequence"/>
</dbReference>
<comment type="caution">
    <text evidence="2">The sequence shown here is derived from an EMBL/GenBank/DDBJ whole genome shotgun (WGS) entry which is preliminary data.</text>
</comment>
<keyword evidence="1" id="KW-0732">Signal</keyword>
<dbReference type="VEuPathDB" id="MicrosporidiaDB:TUBRATIS_008930"/>
<organism evidence="2 3">
    <name type="scientific">Tubulinosema ratisbonensis</name>
    <dbReference type="NCBI Taxonomy" id="291195"/>
    <lineage>
        <taxon>Eukaryota</taxon>
        <taxon>Fungi</taxon>
        <taxon>Fungi incertae sedis</taxon>
        <taxon>Microsporidia</taxon>
        <taxon>Tubulinosematoidea</taxon>
        <taxon>Tubulinosematidae</taxon>
        <taxon>Tubulinosema</taxon>
    </lineage>
</organism>
<dbReference type="EMBL" id="RCSS01000179">
    <property type="protein sequence ID" value="RVD92597.1"/>
    <property type="molecule type" value="Genomic_DNA"/>
</dbReference>
<name>A0A437ANJ5_9MICR</name>
<reference evidence="2 3" key="1">
    <citation type="submission" date="2018-10" db="EMBL/GenBank/DDBJ databases">
        <title>Draft genome sequence of the microsporidian Tubulinosema ratisbonensis.</title>
        <authorList>
            <person name="Polonais V."/>
            <person name="Peyretaillade E."/>
            <person name="Niehus S."/>
            <person name="Wawrzyniak I."/>
            <person name="Franchet A."/>
            <person name="Gaspin C."/>
            <person name="Reichstadt M."/>
            <person name="Belser C."/>
            <person name="Labadie K."/>
            <person name="Delbac F."/>
            <person name="Ferrandon D."/>
        </authorList>
    </citation>
    <scope>NUCLEOTIDE SEQUENCE [LARGE SCALE GENOMIC DNA]</scope>
    <source>
        <strain evidence="2 3">Franzen</strain>
    </source>
</reference>
<dbReference type="AlphaFoldDB" id="A0A437ANJ5"/>
<gene>
    <name evidence="2" type="ORF">TUBRATIS_008930</name>
</gene>
<evidence type="ECO:0000313" key="2">
    <source>
        <dbReference type="EMBL" id="RVD92597.1"/>
    </source>
</evidence>
<keyword evidence="3" id="KW-1185">Reference proteome</keyword>
<evidence type="ECO:0000313" key="3">
    <source>
        <dbReference type="Proteomes" id="UP000282876"/>
    </source>
</evidence>
<feature type="chain" id="PRO_5019005338" evidence="1">
    <location>
        <begin position="19"/>
        <end position="170"/>
    </location>
</feature>
<accession>A0A437ANJ5</accession>
<protein>
    <submittedName>
        <fullName evidence="2">Uncharacterized protein</fullName>
    </submittedName>
</protein>
<sequence length="170" mass="20571">MFFYVFLYFNILIFFSKNEHEKFVNVYKILACLLQTKYKIYFLNKFLNCQKNKFINEQRNLQHEIESTSLLATKNSFTTKSNELVEDNVFVFHSFLTNQKLELSLVKESISDPLFLYLCKPISDPSFIIKNKQNIYKRRSNRSKIRLIRIIKRLKYQNSVICFTFFQLRI</sequence>